<sequence>MGDDPQGGRLRQLAGQIKDRLLEAGATMAATVGIQMAEQAIDTLTQ</sequence>
<keyword evidence="2" id="KW-1185">Reference proteome</keyword>
<dbReference type="EMBL" id="BAAAZP010000169">
    <property type="protein sequence ID" value="GAA3702583.1"/>
    <property type="molecule type" value="Genomic_DNA"/>
</dbReference>
<organism evidence="1 2">
    <name type="scientific">Nonomuraea antimicrobica</name>
    <dbReference type="NCBI Taxonomy" id="561173"/>
    <lineage>
        <taxon>Bacteria</taxon>
        <taxon>Bacillati</taxon>
        <taxon>Actinomycetota</taxon>
        <taxon>Actinomycetes</taxon>
        <taxon>Streptosporangiales</taxon>
        <taxon>Streptosporangiaceae</taxon>
        <taxon>Nonomuraea</taxon>
    </lineage>
</organism>
<evidence type="ECO:0000313" key="1">
    <source>
        <dbReference type="EMBL" id="GAA3702583.1"/>
    </source>
</evidence>
<accession>A0ABP7D951</accession>
<proteinExistence type="predicted"/>
<reference evidence="2" key="1">
    <citation type="journal article" date="2019" name="Int. J. Syst. Evol. Microbiol.">
        <title>The Global Catalogue of Microorganisms (GCM) 10K type strain sequencing project: providing services to taxonomists for standard genome sequencing and annotation.</title>
        <authorList>
            <consortium name="The Broad Institute Genomics Platform"/>
            <consortium name="The Broad Institute Genome Sequencing Center for Infectious Disease"/>
            <person name="Wu L."/>
            <person name="Ma J."/>
        </authorList>
    </citation>
    <scope>NUCLEOTIDE SEQUENCE [LARGE SCALE GENOMIC DNA]</scope>
    <source>
        <strain evidence="2">JCM 16904</strain>
    </source>
</reference>
<dbReference type="RefSeq" id="WP_344890774.1">
    <property type="nucleotide sequence ID" value="NZ_BAAAZP010000169.1"/>
</dbReference>
<comment type="caution">
    <text evidence="1">The sequence shown here is derived from an EMBL/GenBank/DDBJ whole genome shotgun (WGS) entry which is preliminary data.</text>
</comment>
<name>A0ABP7D951_9ACTN</name>
<protein>
    <submittedName>
        <fullName evidence="1">Uncharacterized protein</fullName>
    </submittedName>
</protein>
<dbReference type="Proteomes" id="UP001500902">
    <property type="component" value="Unassembled WGS sequence"/>
</dbReference>
<evidence type="ECO:0000313" key="2">
    <source>
        <dbReference type="Proteomes" id="UP001500902"/>
    </source>
</evidence>
<gene>
    <name evidence="1" type="ORF">GCM10022224_080520</name>
</gene>